<dbReference type="EMBL" id="SAIY01000009">
    <property type="protein sequence ID" value="NGM15500.1"/>
    <property type="molecule type" value="Genomic_DNA"/>
</dbReference>
<accession>A0A6M1LB85</accession>
<keyword evidence="3" id="KW-0732">Signal</keyword>
<reference evidence="5 6" key="1">
    <citation type="submission" date="2020-02" db="EMBL/GenBank/DDBJ databases">
        <title>Draft Genome Sequence of Verrucosispora sp. Strain CWR15, Isolated from Gulf of Mexico Sponge.</title>
        <authorList>
            <person name="Kennedy S.J."/>
            <person name="Cella E."/>
            <person name="Azarian T."/>
            <person name="Baker B.J."/>
            <person name="Shaw L.N."/>
        </authorList>
    </citation>
    <scope>NUCLEOTIDE SEQUENCE [LARGE SCALE GENOMIC DNA]</scope>
    <source>
        <strain evidence="5 6">CWR15</strain>
    </source>
</reference>
<keyword evidence="6" id="KW-1185">Reference proteome</keyword>
<evidence type="ECO:0000313" key="5">
    <source>
        <dbReference type="EMBL" id="NGM15500.1"/>
    </source>
</evidence>
<dbReference type="Gene3D" id="6.10.250.3150">
    <property type="match status" value="1"/>
</dbReference>
<feature type="chain" id="PRO_5027096491" description="ARB-07466-like C-terminal domain-containing protein" evidence="3">
    <location>
        <begin position="38"/>
        <end position="367"/>
    </location>
</feature>
<evidence type="ECO:0000259" key="4">
    <source>
        <dbReference type="Pfam" id="PF26571"/>
    </source>
</evidence>
<evidence type="ECO:0000256" key="2">
    <source>
        <dbReference type="SAM" id="MobiDB-lite"/>
    </source>
</evidence>
<feature type="compositionally biased region" description="Basic and acidic residues" evidence="2">
    <location>
        <begin position="204"/>
        <end position="213"/>
    </location>
</feature>
<gene>
    <name evidence="5" type="ORF">ENC19_24125</name>
</gene>
<proteinExistence type="predicted"/>
<protein>
    <recommendedName>
        <fullName evidence="4">ARB-07466-like C-terminal domain-containing protein</fullName>
    </recommendedName>
</protein>
<comment type="caution">
    <text evidence="5">The sequence shown here is derived from an EMBL/GenBank/DDBJ whole genome shotgun (WGS) entry which is preliminary data.</text>
</comment>
<dbReference type="Proteomes" id="UP000478148">
    <property type="component" value="Unassembled WGS sequence"/>
</dbReference>
<feature type="region of interest" description="Disordered" evidence="2">
    <location>
        <begin position="204"/>
        <end position="245"/>
    </location>
</feature>
<evidence type="ECO:0000256" key="1">
    <source>
        <dbReference type="SAM" id="Coils"/>
    </source>
</evidence>
<keyword evidence="1" id="KW-0175">Coiled coil</keyword>
<feature type="coiled-coil region" evidence="1">
    <location>
        <begin position="140"/>
        <end position="192"/>
    </location>
</feature>
<feature type="domain" description="ARB-07466-like C-terminal" evidence="4">
    <location>
        <begin position="251"/>
        <end position="358"/>
    </location>
</feature>
<feature type="compositionally biased region" description="Low complexity" evidence="2">
    <location>
        <begin position="214"/>
        <end position="224"/>
    </location>
</feature>
<name>A0A6M1LB85_9ACTN</name>
<sequence>MPAVATVRPAARTAALIAAALALTLGVALAPFSPATAAPQALRAAAPGDVDDEGGTPALRAQLEAASKGYLDAKTALDRSVKRQKKLAEQLKTTESQVAERGTKVAEIAAQAYRTGRLGAASALLNSGSPAGFMDRAAALDAVAANEDRALRELQTARDEVSATKLALDAEIQEQRKQVAVMAKRKDQAERALTVAIERDEAAERARAAERAARSPSRSGGSSPTAKPAPRNSDGSWPSESCSVNDPTPANGCITPRTLHALKQAKSAGFTRYVSCYRSGGSGEHPKGRACDFAAQKKGFGGDATGGDRTYGNNLAAYFVNNADRLAVLYVIWYRQIWLPSSGWKSYSGARGDPSSDHTNHVHLSVY</sequence>
<organism evidence="5 6">
    <name type="scientific">Verrucosispora sioxanthis</name>
    <dbReference type="NCBI Taxonomy" id="2499994"/>
    <lineage>
        <taxon>Bacteria</taxon>
        <taxon>Bacillati</taxon>
        <taxon>Actinomycetota</taxon>
        <taxon>Actinomycetes</taxon>
        <taxon>Micromonosporales</taxon>
        <taxon>Micromonosporaceae</taxon>
        <taxon>Micromonospora</taxon>
    </lineage>
</organism>
<dbReference type="Pfam" id="PF26571">
    <property type="entry name" value="VldE"/>
    <property type="match status" value="1"/>
</dbReference>
<feature type="compositionally biased region" description="Polar residues" evidence="2">
    <location>
        <begin position="233"/>
        <end position="245"/>
    </location>
</feature>
<feature type="signal peptide" evidence="3">
    <location>
        <begin position="1"/>
        <end position="37"/>
    </location>
</feature>
<dbReference type="AlphaFoldDB" id="A0A6M1LB85"/>
<dbReference type="InterPro" id="IPR058593">
    <property type="entry name" value="ARB_07466-like_C"/>
</dbReference>
<evidence type="ECO:0000256" key="3">
    <source>
        <dbReference type="SAM" id="SignalP"/>
    </source>
</evidence>
<dbReference type="RefSeq" id="WP_164449342.1">
    <property type="nucleotide sequence ID" value="NZ_SAIY01000009.1"/>
</dbReference>
<evidence type="ECO:0000313" key="6">
    <source>
        <dbReference type="Proteomes" id="UP000478148"/>
    </source>
</evidence>